<evidence type="ECO:0000256" key="3">
    <source>
        <dbReference type="ARBA" id="ARBA00005254"/>
    </source>
</evidence>
<evidence type="ECO:0000256" key="1">
    <source>
        <dbReference type="ARBA" id="ARBA00004275"/>
    </source>
</evidence>
<dbReference type="OrthoDB" id="3766406at2759"/>
<keyword evidence="4" id="KW-0576">Peroxisome</keyword>
<evidence type="ECO:0000313" key="8">
    <source>
        <dbReference type="Proteomes" id="UP001152592"/>
    </source>
</evidence>
<evidence type="ECO:0000256" key="4">
    <source>
        <dbReference type="ARBA" id="ARBA00023140"/>
    </source>
</evidence>
<dbReference type="GO" id="GO:0016853">
    <property type="term" value="F:isomerase activity"/>
    <property type="evidence" value="ECO:0007669"/>
    <property type="project" value="UniProtKB-KW"/>
</dbReference>
<dbReference type="GO" id="GO:0005777">
    <property type="term" value="C:peroxisome"/>
    <property type="evidence" value="ECO:0007669"/>
    <property type="project" value="UniProtKB-SubCell"/>
</dbReference>
<dbReference type="PANTHER" id="PTHR11941">
    <property type="entry name" value="ENOYL-COA HYDRATASE-RELATED"/>
    <property type="match status" value="1"/>
</dbReference>
<dbReference type="AlphaFoldDB" id="A0A9W4J6K5"/>
<evidence type="ECO:0000256" key="6">
    <source>
        <dbReference type="ARBA" id="ARBA00023239"/>
    </source>
</evidence>
<dbReference type="FunFam" id="3.90.226.10:FF:000074">
    <property type="entry name" value="Enoyl-CoA hydratase (AFU_orthologue AFUA_2G10650)"/>
    <property type="match status" value="1"/>
</dbReference>
<dbReference type="Gene3D" id="1.10.12.10">
    <property type="entry name" value="Lyase 2-enoyl-coa Hydratase, Chain A, domain 2"/>
    <property type="match status" value="1"/>
</dbReference>
<comment type="similarity">
    <text evidence="3">Belongs to the enoyl-CoA hydratase/isomerase family.</text>
</comment>
<gene>
    <name evidence="7" type="ORF">PSALAMII_LOCUS5084</name>
</gene>
<keyword evidence="5" id="KW-0413">Isomerase</keyword>
<dbReference type="GO" id="GO:0006635">
    <property type="term" value="P:fatty acid beta-oxidation"/>
    <property type="evidence" value="ECO:0007669"/>
    <property type="project" value="TreeGrafter"/>
</dbReference>
<dbReference type="InterPro" id="IPR029045">
    <property type="entry name" value="ClpP/crotonase-like_dom_sf"/>
</dbReference>
<evidence type="ECO:0000313" key="7">
    <source>
        <dbReference type="EMBL" id="CAG8375202.1"/>
    </source>
</evidence>
<dbReference type="GO" id="GO:0016829">
    <property type="term" value="F:lyase activity"/>
    <property type="evidence" value="ECO:0007669"/>
    <property type="project" value="UniProtKB-KW"/>
</dbReference>
<dbReference type="InterPro" id="IPR014748">
    <property type="entry name" value="Enoyl-CoA_hydra_C"/>
</dbReference>
<comment type="caution">
    <text evidence="7">The sequence shown here is derived from an EMBL/GenBank/DDBJ whole genome shotgun (WGS) entry which is preliminary data.</text>
</comment>
<reference evidence="7" key="1">
    <citation type="submission" date="2021-07" db="EMBL/GenBank/DDBJ databases">
        <authorList>
            <person name="Branca A.L. A."/>
        </authorList>
    </citation>
    <scope>NUCLEOTIDE SEQUENCE</scope>
</reference>
<dbReference type="PANTHER" id="PTHR11941:SF158">
    <property type="entry name" value="ENOYL-COA HYDRATASE (AFU_ORTHOLOGUE AFUA_2G10650)"/>
    <property type="match status" value="1"/>
</dbReference>
<organism evidence="7 8">
    <name type="scientific">Penicillium salamii</name>
    <dbReference type="NCBI Taxonomy" id="1612424"/>
    <lineage>
        <taxon>Eukaryota</taxon>
        <taxon>Fungi</taxon>
        <taxon>Dikarya</taxon>
        <taxon>Ascomycota</taxon>
        <taxon>Pezizomycotina</taxon>
        <taxon>Eurotiomycetes</taxon>
        <taxon>Eurotiomycetidae</taxon>
        <taxon>Eurotiales</taxon>
        <taxon>Aspergillaceae</taxon>
        <taxon>Penicillium</taxon>
    </lineage>
</organism>
<dbReference type="Pfam" id="PF00378">
    <property type="entry name" value="ECH_1"/>
    <property type="match status" value="1"/>
</dbReference>
<dbReference type="InterPro" id="IPR001753">
    <property type="entry name" value="Enoyl-CoA_hydra/iso"/>
</dbReference>
<dbReference type="GO" id="GO:0005739">
    <property type="term" value="C:mitochondrion"/>
    <property type="evidence" value="ECO:0007669"/>
    <property type="project" value="TreeGrafter"/>
</dbReference>
<dbReference type="SUPFAM" id="SSF52096">
    <property type="entry name" value="ClpP/crotonase"/>
    <property type="match status" value="1"/>
</dbReference>
<dbReference type="Proteomes" id="UP001152592">
    <property type="component" value="Unassembled WGS sequence"/>
</dbReference>
<proteinExistence type="inferred from homology"/>
<dbReference type="EMBL" id="CAJVPD010000230">
    <property type="protein sequence ID" value="CAG8375202.1"/>
    <property type="molecule type" value="Genomic_DNA"/>
</dbReference>
<accession>A0A9W4J6K5</accession>
<dbReference type="CDD" id="cd06558">
    <property type="entry name" value="crotonase-like"/>
    <property type="match status" value="1"/>
</dbReference>
<sequence length="286" mass="30509">MPNFTLQPPTPAHATLSYPSPHVLLVTLTRPRDLNCINAQGHADLHSVWEWLDAEPSLRVGVLTGQGRAFCAGADLKEWNTRASSSKTTPMPNSGFGGLARRKGKKPVICAVNGICLGGGAEMIINSDIVIAWTGAVFGLPEVKRGVVALAGALPRLVRTVGKQRAMEMVMTGRMVGAVEAEKWGLVNTLVDVGKVEKGDVGQEIVSKAVVAKALEVAAEIAGNSPDAVLVSREGVKLGWEGIGADEATVMLNDTWVKRLYEGENIKEGLKAFVEKRKPVWADSKL</sequence>
<evidence type="ECO:0000256" key="5">
    <source>
        <dbReference type="ARBA" id="ARBA00023235"/>
    </source>
</evidence>
<name>A0A9W4J6K5_9EURO</name>
<evidence type="ECO:0008006" key="9">
    <source>
        <dbReference type="Google" id="ProtNLM"/>
    </source>
</evidence>
<comment type="subcellular location">
    <subcellularLocation>
        <location evidence="1">Peroxisome</location>
    </subcellularLocation>
</comment>
<protein>
    <recommendedName>
        <fullName evidence="9">Enoyl-CoA hydratase</fullName>
    </recommendedName>
</protein>
<dbReference type="Gene3D" id="3.90.226.10">
    <property type="entry name" value="2-enoyl-CoA Hydratase, Chain A, domain 1"/>
    <property type="match status" value="1"/>
</dbReference>
<evidence type="ECO:0000256" key="2">
    <source>
        <dbReference type="ARBA" id="ARBA00004924"/>
    </source>
</evidence>
<keyword evidence="6" id="KW-0456">Lyase</keyword>
<comment type="pathway">
    <text evidence="2">Siderophore biosynthesis.</text>
</comment>